<comment type="caution">
    <text evidence="2">The sequence shown here is derived from an EMBL/GenBank/DDBJ whole genome shotgun (WGS) entry which is preliminary data.</text>
</comment>
<proteinExistence type="predicted"/>
<dbReference type="PANTHER" id="PTHR13464:SF0">
    <property type="entry name" value="SAP30-BINDING PROTEIN"/>
    <property type="match status" value="1"/>
</dbReference>
<dbReference type="RefSeq" id="XP_020123833.1">
    <property type="nucleotide sequence ID" value="XM_020259957.1"/>
</dbReference>
<evidence type="ECO:0000313" key="2">
    <source>
        <dbReference type="EMBL" id="OKL63712.1"/>
    </source>
</evidence>
<protein>
    <submittedName>
        <fullName evidence="2">Uncharacterized protein</fullName>
    </submittedName>
</protein>
<feature type="compositionally biased region" description="Pro residues" evidence="1">
    <location>
        <begin position="102"/>
        <end position="117"/>
    </location>
</feature>
<dbReference type="InterPro" id="IPR012479">
    <property type="entry name" value="SAP30BP"/>
</dbReference>
<name>A0A225AQ02_TALAT</name>
<gene>
    <name evidence="2" type="ORF">UA08_00017</name>
</gene>
<dbReference type="GeneID" id="30999772"/>
<feature type="region of interest" description="Disordered" evidence="1">
    <location>
        <begin position="1"/>
        <end position="127"/>
    </location>
</feature>
<reference evidence="2 3" key="1">
    <citation type="submission" date="2015-06" db="EMBL/GenBank/DDBJ databases">
        <title>Talaromyces atroroseus IBT 11181 draft genome.</title>
        <authorList>
            <person name="Rasmussen K.B."/>
            <person name="Rasmussen S."/>
            <person name="Petersen B."/>
            <person name="Sicheritz-Ponten T."/>
            <person name="Mortensen U.H."/>
            <person name="Thrane U."/>
        </authorList>
    </citation>
    <scope>NUCLEOTIDE SEQUENCE [LARGE SCALE GENOMIC DNA]</scope>
    <source>
        <strain evidence="2 3">IBT 11181</strain>
    </source>
</reference>
<organism evidence="2 3">
    <name type="scientific">Talaromyces atroroseus</name>
    <dbReference type="NCBI Taxonomy" id="1441469"/>
    <lineage>
        <taxon>Eukaryota</taxon>
        <taxon>Fungi</taxon>
        <taxon>Dikarya</taxon>
        <taxon>Ascomycota</taxon>
        <taxon>Pezizomycotina</taxon>
        <taxon>Eurotiomycetes</taxon>
        <taxon>Eurotiomycetidae</taxon>
        <taxon>Eurotiales</taxon>
        <taxon>Trichocomaceae</taxon>
        <taxon>Talaromyces</taxon>
        <taxon>Talaromyces sect. Trachyspermi</taxon>
    </lineage>
</organism>
<keyword evidence="3" id="KW-1185">Reference proteome</keyword>
<feature type="compositionally biased region" description="Polar residues" evidence="1">
    <location>
        <begin position="25"/>
        <end position="35"/>
    </location>
</feature>
<dbReference type="OrthoDB" id="1714508at2759"/>
<dbReference type="Proteomes" id="UP000214365">
    <property type="component" value="Unassembled WGS sequence"/>
</dbReference>
<feature type="compositionally biased region" description="Basic and acidic residues" evidence="1">
    <location>
        <begin position="39"/>
        <end position="55"/>
    </location>
</feature>
<dbReference type="EMBL" id="LFMY01000001">
    <property type="protein sequence ID" value="OKL63712.1"/>
    <property type="molecule type" value="Genomic_DNA"/>
</dbReference>
<dbReference type="AlphaFoldDB" id="A0A225AQ02"/>
<dbReference type="Pfam" id="PF07818">
    <property type="entry name" value="HCNGP"/>
    <property type="match status" value="1"/>
</dbReference>
<dbReference type="GO" id="GO:0005634">
    <property type="term" value="C:nucleus"/>
    <property type="evidence" value="ECO:0007669"/>
    <property type="project" value="TreeGrafter"/>
</dbReference>
<evidence type="ECO:0000256" key="1">
    <source>
        <dbReference type="SAM" id="MobiDB-lite"/>
    </source>
</evidence>
<accession>A0A225AQ02</accession>
<dbReference type="GO" id="GO:0006355">
    <property type="term" value="P:regulation of DNA-templated transcription"/>
    <property type="evidence" value="ECO:0007669"/>
    <property type="project" value="InterPro"/>
</dbReference>
<dbReference type="PANTHER" id="PTHR13464">
    <property type="entry name" value="TRANSCRIPTIONAL REGULATOR PROTEIN HCNGP"/>
    <property type="match status" value="1"/>
</dbReference>
<feature type="compositionally biased region" description="Polar residues" evidence="1">
    <location>
        <begin position="75"/>
        <end position="90"/>
    </location>
</feature>
<dbReference type="STRING" id="1441469.A0A225AQ02"/>
<feature type="region of interest" description="Disordered" evidence="1">
    <location>
        <begin position="204"/>
        <end position="226"/>
    </location>
</feature>
<sequence length="226" mass="24505">MLGLGGYGSSSEDEAEDPKVRTSSKKLSQNKSTIAKDNGILEKEATAKLKDESKIEPGPINGPILGPSQPAEIATPSTAQLEPGQSSPYSASRALIQDWTLPPVPNLEIPPSPPGSPNPVASGKTTQFLSLKKQGVHFNEKLSSSSSLRNPSLFVKLREHTGIGNESQYSTTLPHDIWDHTALPAWAYKEELYRTQQSIRAKIEEAKQSNKNRPAVEFVPSSGRHD</sequence>
<evidence type="ECO:0000313" key="3">
    <source>
        <dbReference type="Proteomes" id="UP000214365"/>
    </source>
</evidence>